<dbReference type="InterPro" id="IPR013083">
    <property type="entry name" value="Znf_RING/FYVE/PHD"/>
</dbReference>
<keyword evidence="1" id="KW-0479">Metal-binding</keyword>
<proteinExistence type="predicted"/>
<evidence type="ECO:0000259" key="6">
    <source>
        <dbReference type="PROSITE" id="PS51925"/>
    </source>
</evidence>
<dbReference type="SUPFAM" id="SSF55277">
    <property type="entry name" value="GYF domain"/>
    <property type="match status" value="1"/>
</dbReference>
<dbReference type="KEGG" id="qsa:O6P43_012136"/>
<dbReference type="Pfam" id="PF25980">
    <property type="entry name" value="NERD_plant"/>
    <property type="match status" value="1"/>
</dbReference>
<dbReference type="SMART" id="SM00249">
    <property type="entry name" value="PHD"/>
    <property type="match status" value="1"/>
</dbReference>
<evidence type="ECO:0000256" key="2">
    <source>
        <dbReference type="ARBA" id="ARBA00022771"/>
    </source>
</evidence>
<dbReference type="InterPro" id="IPR001965">
    <property type="entry name" value="Znf_PHD"/>
</dbReference>
<dbReference type="PROSITE" id="PS51925">
    <property type="entry name" value="SWIB_MDM2"/>
    <property type="match status" value="1"/>
</dbReference>
<dbReference type="SUPFAM" id="SSF159042">
    <property type="entry name" value="Plus3-like"/>
    <property type="match status" value="1"/>
</dbReference>
<dbReference type="EMBL" id="JARAOO010000005">
    <property type="protein sequence ID" value="KAJ7967957.1"/>
    <property type="molecule type" value="Genomic_DNA"/>
</dbReference>
<dbReference type="Gene3D" id="3.90.70.200">
    <property type="entry name" value="Plus-3 domain"/>
    <property type="match status" value="1"/>
</dbReference>
<gene>
    <name evidence="7" type="ORF">O6P43_012136</name>
</gene>
<feature type="domain" description="Plus3" evidence="5">
    <location>
        <begin position="361"/>
        <end position="489"/>
    </location>
</feature>
<feature type="domain" description="DM2" evidence="6">
    <location>
        <begin position="229"/>
        <end position="309"/>
    </location>
</feature>
<dbReference type="Pfam" id="PF02201">
    <property type="entry name" value="SWIB"/>
    <property type="match status" value="1"/>
</dbReference>
<feature type="region of interest" description="Disordered" evidence="4">
    <location>
        <begin position="171"/>
        <end position="199"/>
    </location>
</feature>
<dbReference type="InterPro" id="IPR036885">
    <property type="entry name" value="SWIB_MDM2_dom_sf"/>
</dbReference>
<dbReference type="SMART" id="SM00719">
    <property type="entry name" value="Plus3"/>
    <property type="match status" value="1"/>
</dbReference>
<reference evidence="7" key="1">
    <citation type="journal article" date="2023" name="Science">
        <title>Elucidation of the pathway for biosynthesis of saponin adjuvants from the soapbark tree.</title>
        <authorList>
            <person name="Reed J."/>
            <person name="Orme A."/>
            <person name="El-Demerdash A."/>
            <person name="Owen C."/>
            <person name="Martin L.B.B."/>
            <person name="Misra R.C."/>
            <person name="Kikuchi S."/>
            <person name="Rejzek M."/>
            <person name="Martin A.C."/>
            <person name="Harkess A."/>
            <person name="Leebens-Mack J."/>
            <person name="Louveau T."/>
            <person name="Stephenson M.J."/>
            <person name="Osbourn A."/>
        </authorList>
    </citation>
    <scope>NUCLEOTIDE SEQUENCE</scope>
    <source>
        <strain evidence="7">S10</strain>
    </source>
</reference>
<keyword evidence="2" id="KW-0863">Zinc-finger</keyword>
<keyword evidence="3" id="KW-0862">Zinc</keyword>
<dbReference type="InterPro" id="IPR035445">
    <property type="entry name" value="GYF-like_dom_sf"/>
</dbReference>
<dbReference type="InterPro" id="IPR055198">
    <property type="entry name" value="NSD_PHD"/>
</dbReference>
<dbReference type="InterPro" id="IPR058668">
    <property type="entry name" value="NERD_dom"/>
</dbReference>
<dbReference type="PANTHER" id="PTHR46851:SF23">
    <property type="entry name" value="SWIB_MDM2 DOMAIN-CONTAINING PROTEIN"/>
    <property type="match status" value="1"/>
</dbReference>
<dbReference type="CDD" id="cd15568">
    <property type="entry name" value="PHD5_NSD"/>
    <property type="match status" value="1"/>
</dbReference>
<dbReference type="GO" id="GO:0003677">
    <property type="term" value="F:DNA binding"/>
    <property type="evidence" value="ECO:0007669"/>
    <property type="project" value="InterPro"/>
</dbReference>
<dbReference type="Gene3D" id="3.30.40.10">
    <property type="entry name" value="Zinc/RING finger domain, C3HC4 (zinc finger)"/>
    <property type="match status" value="1"/>
</dbReference>
<dbReference type="PROSITE" id="PS51360">
    <property type="entry name" value="PLUS3"/>
    <property type="match status" value="1"/>
</dbReference>
<dbReference type="InterPro" id="IPR003121">
    <property type="entry name" value="SWIB_MDM2_domain"/>
</dbReference>
<evidence type="ECO:0000256" key="3">
    <source>
        <dbReference type="ARBA" id="ARBA00022833"/>
    </source>
</evidence>
<dbReference type="CDD" id="cd10567">
    <property type="entry name" value="SWIB-MDM2_like"/>
    <property type="match status" value="1"/>
</dbReference>
<feature type="compositionally biased region" description="Acidic residues" evidence="4">
    <location>
        <begin position="171"/>
        <end position="184"/>
    </location>
</feature>
<evidence type="ECO:0000313" key="7">
    <source>
        <dbReference type="EMBL" id="KAJ7967957.1"/>
    </source>
</evidence>
<dbReference type="Pfam" id="PF03126">
    <property type="entry name" value="Plus-3"/>
    <property type="match status" value="1"/>
</dbReference>
<dbReference type="Proteomes" id="UP001163823">
    <property type="component" value="Chromosome 5"/>
</dbReference>
<keyword evidence="8" id="KW-1185">Reference proteome</keyword>
<dbReference type="InterPro" id="IPR004343">
    <property type="entry name" value="Plus-3_dom"/>
</dbReference>
<dbReference type="Pfam" id="PF22908">
    <property type="entry name" value="PHD_NSD"/>
    <property type="match status" value="1"/>
</dbReference>
<comment type="caution">
    <text evidence="7">The sequence shown here is derived from an EMBL/GenBank/DDBJ whole genome shotgun (WGS) entry which is preliminary data.</text>
</comment>
<dbReference type="SUPFAM" id="SSF57903">
    <property type="entry name" value="FYVE/PHD zinc finger"/>
    <property type="match status" value="1"/>
</dbReference>
<evidence type="ECO:0000256" key="4">
    <source>
        <dbReference type="SAM" id="MobiDB-lite"/>
    </source>
</evidence>
<dbReference type="InterPro" id="IPR036128">
    <property type="entry name" value="Plus3-like_sf"/>
</dbReference>
<accession>A0AAD7M132</accession>
<dbReference type="Gene3D" id="1.10.245.10">
    <property type="entry name" value="SWIB/MDM2 domain"/>
    <property type="match status" value="1"/>
</dbReference>
<dbReference type="AlphaFoldDB" id="A0AAD7M132"/>
<dbReference type="SUPFAM" id="SSF47592">
    <property type="entry name" value="SWIB/MDM2 domain"/>
    <property type="match status" value="1"/>
</dbReference>
<evidence type="ECO:0000313" key="8">
    <source>
        <dbReference type="Proteomes" id="UP001163823"/>
    </source>
</evidence>
<dbReference type="InterPro" id="IPR011011">
    <property type="entry name" value="Znf_FYVE_PHD"/>
</dbReference>
<dbReference type="PANTHER" id="PTHR46851">
    <property type="entry name" value="OS01G0884500 PROTEIN"/>
    <property type="match status" value="1"/>
</dbReference>
<dbReference type="InterPro" id="IPR045894">
    <property type="entry name" value="At5g08430-like"/>
</dbReference>
<organism evidence="7 8">
    <name type="scientific">Quillaja saponaria</name>
    <name type="common">Soap bark tree</name>
    <dbReference type="NCBI Taxonomy" id="32244"/>
    <lineage>
        <taxon>Eukaryota</taxon>
        <taxon>Viridiplantae</taxon>
        <taxon>Streptophyta</taxon>
        <taxon>Embryophyta</taxon>
        <taxon>Tracheophyta</taxon>
        <taxon>Spermatophyta</taxon>
        <taxon>Magnoliopsida</taxon>
        <taxon>eudicotyledons</taxon>
        <taxon>Gunneridae</taxon>
        <taxon>Pentapetalae</taxon>
        <taxon>rosids</taxon>
        <taxon>fabids</taxon>
        <taxon>Fabales</taxon>
        <taxon>Quillajaceae</taxon>
        <taxon>Quillaja</taxon>
    </lineage>
</organism>
<sequence>MVKKNSIKKEEVAEDWCFLCKDGGLLMVCEHKDCNKAYHPTCVGKDDSFVETGSRWTCGWHSCFVCHKNSKFRCFCCPNAVCGRRICGDEFARIKGNKGLCNHCLKLALLIEENIDTDSDGDKIDFKDRETYEGLFLEYYEIIKEKEGLNSLQIQSANKLLKKGRNYSDSDLNEIDEEEDDTGEESNSLVSDYDDLNDTADLKPARKRKRCTRKPNSLKRKVNTKKKEFIGWGSRTLIEFLNFIGKDTRKELSQHDVNSIITGYCKENKLFHPEKKRKVICDEQLQSLFGRKSVNKNSIFNLLTAHLAENVEQMEEDEVEYSSDDRGELVPVGHERRKALSSSKKHHKELVPEVQQSCLASIVTENIKLVYLKRSLVEELLKQPETFDGKLIGSFVRIKSDPNDYLQKNYHQLLQVTGAKRSSNNESSSETLLQLCNFPRDLPICKLSDDDFSEEECKDLCHRMSCGLLQQPTVGVLEQKARSLHEDITKHWIMRQLTLLQIRIDRANEKGWRRELFEYMEQKMLLQSQSEQSRLLHEVPKVIADADNPKILCEDSLRETSDSLGSYSKGMNSSFHLNKGKDDAALDTQEERDQDDVAVEVQKLLFDGSASKEPDVSPLRQCIFDSIIDGRMQNHSVTVDLMTKEKQSVSVADNIELSDNDENKVGNQVMEDPNSCIWRCLGPYGERRGPLSMLLLKRWSETTAYAFKFKVWKKGQSEEEAIFLVDALRQVFPSMQEKVNES</sequence>
<name>A0AAD7M132_QUISA</name>
<protein>
    <submittedName>
        <fullName evidence="7">Zinc finger CCCH domain protein</fullName>
    </submittedName>
</protein>
<dbReference type="Gene3D" id="3.30.1490.40">
    <property type="match status" value="1"/>
</dbReference>
<dbReference type="GO" id="GO:0008270">
    <property type="term" value="F:zinc ion binding"/>
    <property type="evidence" value="ECO:0007669"/>
    <property type="project" value="UniProtKB-KW"/>
</dbReference>
<evidence type="ECO:0000256" key="1">
    <source>
        <dbReference type="ARBA" id="ARBA00022723"/>
    </source>
</evidence>
<evidence type="ECO:0000259" key="5">
    <source>
        <dbReference type="PROSITE" id="PS51360"/>
    </source>
</evidence>